<feature type="transmembrane region" description="Helical" evidence="1">
    <location>
        <begin position="77"/>
        <end position="101"/>
    </location>
</feature>
<keyword evidence="5" id="KW-1185">Reference proteome</keyword>
<keyword evidence="1" id="KW-0472">Membrane</keyword>
<dbReference type="RefSeq" id="WP_211850542.1">
    <property type="nucleotide sequence ID" value="NZ_JAAGBB010000001.1"/>
</dbReference>
<dbReference type="EMBL" id="JAAGBB010000001">
    <property type="protein sequence ID" value="MBR0662952.1"/>
    <property type="molecule type" value="Genomic_DNA"/>
</dbReference>
<dbReference type="PIRSF" id="PIRSF018266">
    <property type="entry name" value="FecR"/>
    <property type="match status" value="1"/>
</dbReference>
<dbReference type="Gene3D" id="3.55.50.30">
    <property type="match status" value="1"/>
</dbReference>
<evidence type="ECO:0000259" key="2">
    <source>
        <dbReference type="Pfam" id="PF04773"/>
    </source>
</evidence>
<proteinExistence type="predicted"/>
<accession>A0ABS5ERN7</accession>
<dbReference type="Gene3D" id="2.60.120.1440">
    <property type="match status" value="1"/>
</dbReference>
<dbReference type="Pfam" id="PF16220">
    <property type="entry name" value="DUF4880"/>
    <property type="match status" value="1"/>
</dbReference>
<evidence type="ECO:0000313" key="5">
    <source>
        <dbReference type="Proteomes" id="UP001196870"/>
    </source>
</evidence>
<evidence type="ECO:0000313" key="4">
    <source>
        <dbReference type="EMBL" id="MBR0662952.1"/>
    </source>
</evidence>
<protein>
    <submittedName>
        <fullName evidence="4">DUF4880 domain-containing protein</fullName>
    </submittedName>
</protein>
<evidence type="ECO:0000259" key="3">
    <source>
        <dbReference type="Pfam" id="PF16220"/>
    </source>
</evidence>
<dbReference type="PANTHER" id="PTHR30273:SF2">
    <property type="entry name" value="PROTEIN FECR"/>
    <property type="match status" value="1"/>
</dbReference>
<dbReference type="Pfam" id="PF04773">
    <property type="entry name" value="FecR"/>
    <property type="match status" value="1"/>
</dbReference>
<keyword evidence="1" id="KW-1133">Transmembrane helix</keyword>
<dbReference type="InterPro" id="IPR032623">
    <property type="entry name" value="FecR_N"/>
</dbReference>
<name>A0ABS5ERN7_9PROT</name>
<dbReference type="InterPro" id="IPR012373">
    <property type="entry name" value="Ferrdict_sens_TM"/>
</dbReference>
<dbReference type="InterPro" id="IPR006860">
    <property type="entry name" value="FecR"/>
</dbReference>
<evidence type="ECO:0000256" key="1">
    <source>
        <dbReference type="SAM" id="Phobius"/>
    </source>
</evidence>
<sequence length="322" mass="34233">MNAPPATPGLLDDPLPALEEAALDWVVRLHSGSATAAERAAYAAWKVATPEQNAAALAAEALWDGLGKAAKPRRRRALLRGAGAGAVILGLLALGAGSGFLDHPATLLADHRTGIGERRSLILPDGSRLDLDSATSLDVAFDARRRRIRLHDGRIHAEVAADPDRPFEVEAAGGRVLALGTGFDLRRDGDAVQVVVTEHSVELAVPGQAPVQVAAGQRAGYGPGRLDPPAPADLRSETAWRRGQLIFHGRPLGEVAAEMGRYSRGWIVFTDAALRRRPVTGVFPTDDPVAFFDAIAAALPVRLRRLPWLTIVEPDPLRAGRL</sequence>
<feature type="domain" description="FecR protein" evidence="2">
    <location>
        <begin position="110"/>
        <end position="202"/>
    </location>
</feature>
<organism evidence="4 5">
    <name type="scientific">Plastoroseomonas hellenica</name>
    <dbReference type="NCBI Taxonomy" id="2687306"/>
    <lineage>
        <taxon>Bacteria</taxon>
        <taxon>Pseudomonadati</taxon>
        <taxon>Pseudomonadota</taxon>
        <taxon>Alphaproteobacteria</taxon>
        <taxon>Acetobacterales</taxon>
        <taxon>Acetobacteraceae</taxon>
        <taxon>Plastoroseomonas</taxon>
    </lineage>
</organism>
<feature type="domain" description="FecR N-terminal" evidence="3">
    <location>
        <begin position="20"/>
        <end position="62"/>
    </location>
</feature>
<dbReference type="Proteomes" id="UP001196870">
    <property type="component" value="Unassembled WGS sequence"/>
</dbReference>
<dbReference type="PANTHER" id="PTHR30273">
    <property type="entry name" value="PERIPLASMIC SIGNAL SENSOR AND SIGMA FACTOR ACTIVATOR FECR-RELATED"/>
    <property type="match status" value="1"/>
</dbReference>
<comment type="caution">
    <text evidence="4">The sequence shown here is derived from an EMBL/GenBank/DDBJ whole genome shotgun (WGS) entry which is preliminary data.</text>
</comment>
<reference evidence="5" key="1">
    <citation type="journal article" date="2021" name="Syst. Appl. Microbiol.">
        <title>Roseomonas hellenica sp. nov., isolated from roots of wild-growing Alkanna tinctoria.</title>
        <authorList>
            <person name="Rat A."/>
            <person name="Naranjo H.D."/>
            <person name="Lebbe L."/>
            <person name="Cnockaert M."/>
            <person name="Krigas N."/>
            <person name="Grigoriadou K."/>
            <person name="Maloupa E."/>
            <person name="Willems A."/>
        </authorList>
    </citation>
    <scope>NUCLEOTIDE SEQUENCE [LARGE SCALE GENOMIC DNA]</scope>
    <source>
        <strain evidence="5">LMG 31523</strain>
    </source>
</reference>
<gene>
    <name evidence="4" type="ORF">GXW71_01165</name>
</gene>
<keyword evidence="1" id="KW-0812">Transmembrane</keyword>